<evidence type="ECO:0000256" key="8">
    <source>
        <dbReference type="ARBA" id="ARBA00041732"/>
    </source>
</evidence>
<feature type="domain" description="USP" evidence="13">
    <location>
        <begin position="735"/>
        <end position="1265"/>
    </location>
</feature>
<evidence type="ECO:0000313" key="14">
    <source>
        <dbReference type="EMBL" id="KAG5420410.1"/>
    </source>
</evidence>
<dbReference type="Proteomes" id="UP000669133">
    <property type="component" value="Unassembled WGS sequence"/>
</dbReference>
<evidence type="ECO:0000256" key="6">
    <source>
        <dbReference type="ARBA" id="ARBA00022807"/>
    </source>
</evidence>
<keyword evidence="3" id="KW-0645">Protease</keyword>
<evidence type="ECO:0000256" key="2">
    <source>
        <dbReference type="ARBA" id="ARBA00012759"/>
    </source>
</evidence>
<evidence type="ECO:0000256" key="5">
    <source>
        <dbReference type="ARBA" id="ARBA00022801"/>
    </source>
</evidence>
<comment type="catalytic activity">
    <reaction evidence="1">
        <text>Thiol-dependent hydrolysis of ester, thioester, amide, peptide and isopeptide bonds formed by the C-terminal Gly of ubiquitin (a 76-residue protein attached to proteins as an intracellular targeting signal).</text>
        <dbReference type="EC" id="3.4.19.12"/>
    </reaction>
</comment>
<dbReference type="InterPro" id="IPR025305">
    <property type="entry name" value="UCH_repeat_domain"/>
</dbReference>
<proteinExistence type="predicted"/>
<dbReference type="GO" id="GO:0070628">
    <property type="term" value="F:proteasome binding"/>
    <property type="evidence" value="ECO:0007669"/>
    <property type="project" value="TreeGrafter"/>
</dbReference>
<dbReference type="OrthoDB" id="2420415at2759"/>
<dbReference type="Gene3D" id="3.90.70.10">
    <property type="entry name" value="Cysteine proteinases"/>
    <property type="match status" value="1"/>
</dbReference>
<dbReference type="PROSITE" id="PS00972">
    <property type="entry name" value="USP_1"/>
    <property type="match status" value="1"/>
</dbReference>
<comment type="caution">
    <text evidence="14">The sequence shown here is derived from an EMBL/GenBank/DDBJ whole genome shotgun (WGS) entry which is preliminary data.</text>
</comment>
<dbReference type="GO" id="GO:0016579">
    <property type="term" value="P:protein deubiquitination"/>
    <property type="evidence" value="ECO:0007669"/>
    <property type="project" value="InterPro"/>
</dbReference>
<evidence type="ECO:0000256" key="11">
    <source>
        <dbReference type="SAM" id="Coils"/>
    </source>
</evidence>
<dbReference type="FunFam" id="3.90.70.10:FF:000176">
    <property type="entry name" value="Ubiquitin-specific protease"/>
    <property type="match status" value="1"/>
</dbReference>
<keyword evidence="11" id="KW-0175">Coiled coil</keyword>
<feature type="compositionally biased region" description="Low complexity" evidence="12">
    <location>
        <begin position="7"/>
        <end position="20"/>
    </location>
</feature>
<dbReference type="InterPro" id="IPR001394">
    <property type="entry name" value="Peptidase_C19_UCH"/>
</dbReference>
<feature type="coiled-coil region" evidence="11">
    <location>
        <begin position="1160"/>
        <end position="1187"/>
    </location>
</feature>
<evidence type="ECO:0000256" key="4">
    <source>
        <dbReference type="ARBA" id="ARBA00022786"/>
    </source>
</evidence>
<dbReference type="EC" id="3.4.19.12" evidence="2"/>
<evidence type="ECO:0000313" key="15">
    <source>
        <dbReference type="Proteomes" id="UP000669133"/>
    </source>
</evidence>
<feature type="compositionally biased region" description="Basic and acidic residues" evidence="12">
    <location>
        <begin position="65"/>
        <end position="74"/>
    </location>
</feature>
<organism evidence="14 15">
    <name type="scientific">Candida metapsilosis</name>
    <dbReference type="NCBI Taxonomy" id="273372"/>
    <lineage>
        <taxon>Eukaryota</taxon>
        <taxon>Fungi</taxon>
        <taxon>Dikarya</taxon>
        <taxon>Ascomycota</taxon>
        <taxon>Saccharomycotina</taxon>
        <taxon>Pichiomycetes</taxon>
        <taxon>Debaryomycetaceae</taxon>
        <taxon>Candida/Lodderomyces clade</taxon>
        <taxon>Candida</taxon>
    </lineage>
</organism>
<dbReference type="GO" id="GO:0043161">
    <property type="term" value="P:proteasome-mediated ubiquitin-dependent protein catabolic process"/>
    <property type="evidence" value="ECO:0007669"/>
    <property type="project" value="InterPro"/>
</dbReference>
<gene>
    <name evidence="14" type="ORF">I9W82_002291</name>
</gene>
<evidence type="ECO:0000256" key="7">
    <source>
        <dbReference type="ARBA" id="ARBA00040966"/>
    </source>
</evidence>
<dbReference type="PANTHER" id="PTHR43982:SF6">
    <property type="entry name" value="UBIQUITIN CARBOXYL-TERMINAL HYDROLASE 2-RELATED"/>
    <property type="match status" value="1"/>
</dbReference>
<evidence type="ECO:0000256" key="9">
    <source>
        <dbReference type="ARBA" id="ARBA00042236"/>
    </source>
</evidence>
<feature type="compositionally biased region" description="Polar residues" evidence="12">
    <location>
        <begin position="30"/>
        <end position="64"/>
    </location>
</feature>
<dbReference type="Pfam" id="PF00443">
    <property type="entry name" value="UCH"/>
    <property type="match status" value="1"/>
</dbReference>
<dbReference type="RefSeq" id="XP_067549526.1">
    <property type="nucleotide sequence ID" value="XM_067691130.1"/>
</dbReference>
<name>A0A8H8DCZ6_9ASCO</name>
<dbReference type="SUPFAM" id="SSF54001">
    <property type="entry name" value="Cysteine proteinases"/>
    <property type="match status" value="1"/>
</dbReference>
<keyword evidence="4" id="KW-0833">Ubl conjugation pathway</keyword>
<dbReference type="CDD" id="cd02666">
    <property type="entry name" value="Peptidase_C19J"/>
    <property type="match status" value="1"/>
</dbReference>
<reference evidence="14 15" key="1">
    <citation type="submission" date="2020-12" db="EMBL/GenBank/DDBJ databases">
        <title>Effect of drift, selection, and recombination on the evolution of hybrid genomes in Candida yeast pathogens.</title>
        <authorList>
            <person name="Mixao V."/>
            <person name="Ksiezopolska E."/>
            <person name="Saus E."/>
            <person name="Boekhout T."/>
            <person name="Gacser A."/>
            <person name="Gabaldon T."/>
        </authorList>
    </citation>
    <scope>NUCLEOTIDE SEQUENCE [LARGE SCALE GENOMIC DNA]</scope>
    <source>
        <strain evidence="14 15">BP57</strain>
    </source>
</reference>
<dbReference type="InterPro" id="IPR038765">
    <property type="entry name" value="Papain-like_cys_pep_sf"/>
</dbReference>
<evidence type="ECO:0000256" key="1">
    <source>
        <dbReference type="ARBA" id="ARBA00000707"/>
    </source>
</evidence>
<dbReference type="EMBL" id="JAEOAQ010000002">
    <property type="protein sequence ID" value="KAG5420410.1"/>
    <property type="molecule type" value="Genomic_DNA"/>
</dbReference>
<dbReference type="InterPro" id="IPR044635">
    <property type="entry name" value="UBP14-like"/>
</dbReference>
<feature type="region of interest" description="Disordered" evidence="12">
    <location>
        <begin position="1"/>
        <end position="85"/>
    </location>
</feature>
<evidence type="ECO:0000256" key="3">
    <source>
        <dbReference type="ARBA" id="ARBA00022670"/>
    </source>
</evidence>
<dbReference type="InterPro" id="IPR028889">
    <property type="entry name" value="USP"/>
</dbReference>
<dbReference type="Pfam" id="PF13446">
    <property type="entry name" value="RPT"/>
    <property type="match status" value="3"/>
</dbReference>
<evidence type="ECO:0000259" key="13">
    <source>
        <dbReference type="PROSITE" id="PS50235"/>
    </source>
</evidence>
<dbReference type="PROSITE" id="PS50235">
    <property type="entry name" value="USP_3"/>
    <property type="match status" value="1"/>
</dbReference>
<dbReference type="GeneID" id="93650920"/>
<dbReference type="InterPro" id="IPR018200">
    <property type="entry name" value="USP_CS"/>
</dbReference>
<evidence type="ECO:0000256" key="10">
    <source>
        <dbReference type="ARBA" id="ARBA00042737"/>
    </source>
</evidence>
<dbReference type="GO" id="GO:0004843">
    <property type="term" value="F:cysteine-type deubiquitinase activity"/>
    <property type="evidence" value="ECO:0007669"/>
    <property type="project" value="UniProtKB-EC"/>
</dbReference>
<keyword evidence="6" id="KW-0788">Thiol protease</keyword>
<dbReference type="GO" id="GO:0061136">
    <property type="term" value="P:regulation of proteasomal protein catabolic process"/>
    <property type="evidence" value="ECO:0007669"/>
    <property type="project" value="TreeGrafter"/>
</dbReference>
<sequence>MKEELPSSSSSSSSSSTTSTNPPTAIIMDTSDSSNSPITNQSSNSIVDSQNRNPFRQTSQSNPFTKDEELKEVSESEPPQYNELSLSKQGIKTEIANEELVKLPFKTINRILDDLKWTIPMNEKFGTYLLNSKPIEYAFPLSQLVNSSYFNYQTLILNEFIDYCPSVEERQIEETNQVVKVARGILASRDHRCFHFRLVSVEDAPKFTIGNIIDKHQWHSVPQELISKNDLKLLLGDYHEQDKAVDDAYFKSLNSPYNHLLRITIFYPEFSSDELHSLTDESVIKDRYLSTYERHPGLTSDMVPSPVNCIKTLIKVLRGPIEYKEMPQRTISLKNTKMETFIDTNLLLDKLSFSLNDEQDTVVPPELIGSPALEESFMRKIFELIYVGKSLFVEKNDFQSSYSFSDNMSRVFGMLAEYDKSASVSNYNNILTNKFPAFITLSASTYFQEELLVKCFELSVQSDPLNKLHYVDALKDVSSFVASSSRINKLNAYLNKLSQNGEFVGFKDYMTSLQTLGVVVDSSTAVDSIDDGVIITMYKDQCASDPKNYQYFNNHLRVVAYAMDSQELKNFLATEVIPMHLALSELQVEEITEDDVVVTAYEFKADDLLQQNGFNAEANEIVFLNKALASVAINRRSYILLNYLETKLPHYVKVPGMEQMTIAKAYELLNANGKTSEFEIISNFQSKALSTEVDIRELRFAMRSIAEFRKSEILMNFVKTGKIDSSLLPAENWPAGLDNIGNTCYLNSLLQYYFCIKPLCDLVLRFNEDDFDLEEFSKSRKIGGRKVETSEIERSNQFIYQLQRLFQQMISTDKRCVQPSKELAYLSFLPMSQPVNFKSNQHSNEDKDDDGDIKIEEADSEKVEDPFKDDVEVVSDNEEEGKVDDEEVKVESRSIDETSTDKFIEDIETPESTASAVSEPDSNSKLLAISTDEIESTIEIGRQQDVTECIENVIFQIESALPPSYLDDDGEQYDLIKKLFYGKTKQTIQPLESTDAKKSQARVLTERFNSLIINVSDHPKSIYDALDNYFNEDTVNLEEGLAKKSITITELPQIMQFHVQRVMFDREKLMAYKSIEPIPFSDKIYLDRYLETKDEVILTKREEVFEWKRELAELRSKKSKILAIDEDTSMNIIDTLITTKAFLEKKVRDDDKLSVEPTTVQVLSDQITKLKNQVEEVNSRISEIEQQISTQFDNYKQVGYSIFAIFIHRGEASYGHYWIYIKDPHQKNIFRKYNDELVTEVPDSEVFNFIEGNTATPYYIVYVKNDLEKDYINPLNRVINCN</sequence>
<protein>
    <recommendedName>
        <fullName evidence="7">Ubiquitin carboxyl-terminal hydrolase 2</fullName>
        <ecNumber evidence="2">3.4.19.12</ecNumber>
    </recommendedName>
    <alternativeName>
        <fullName evidence="9">Deubiquitinating enzyme 2</fullName>
    </alternativeName>
    <alternativeName>
        <fullName evidence="8">Ubiquitin thioesterase 2</fullName>
    </alternativeName>
    <alternativeName>
        <fullName evidence="10">Ubiquitin-specific-processing protease 2</fullName>
    </alternativeName>
</protein>
<evidence type="ECO:0000256" key="12">
    <source>
        <dbReference type="SAM" id="MobiDB-lite"/>
    </source>
</evidence>
<dbReference type="PANTHER" id="PTHR43982">
    <property type="entry name" value="UBIQUITIN CARBOXYL-TERMINAL HYDROLASE"/>
    <property type="match status" value="1"/>
</dbReference>
<keyword evidence="15" id="KW-1185">Reference proteome</keyword>
<keyword evidence="5" id="KW-0378">Hydrolase</keyword>
<accession>A0A8H8DCZ6</accession>